<evidence type="ECO:0000313" key="7">
    <source>
        <dbReference type="EMBL" id="KAG9245395.1"/>
    </source>
</evidence>
<evidence type="ECO:0000256" key="4">
    <source>
        <dbReference type="ARBA" id="ARBA00023242"/>
    </source>
</evidence>
<protein>
    <submittedName>
        <fullName evidence="7">Nucleoporin Nup186/Nup192/Nup205</fullName>
    </submittedName>
</protein>
<comment type="similarity">
    <text evidence="2">Belongs to the NUP186/NUP192/NUP205 family.</text>
</comment>
<evidence type="ECO:0000256" key="3">
    <source>
        <dbReference type="ARBA" id="ARBA00022448"/>
    </source>
</evidence>
<dbReference type="PANTHER" id="PTHR31344:SF0">
    <property type="entry name" value="NUCLEAR PORE COMPLEX PROTEIN NUP205"/>
    <property type="match status" value="1"/>
</dbReference>
<comment type="caution">
    <text evidence="7">The sequence shown here is derived from an EMBL/GenBank/DDBJ whole genome shotgun (WGS) entry which is preliminary data.</text>
</comment>
<feature type="coiled-coil region" evidence="5">
    <location>
        <begin position="1316"/>
        <end position="1343"/>
    </location>
</feature>
<organism evidence="7 8">
    <name type="scientific">Calycina marina</name>
    <dbReference type="NCBI Taxonomy" id="1763456"/>
    <lineage>
        <taxon>Eukaryota</taxon>
        <taxon>Fungi</taxon>
        <taxon>Dikarya</taxon>
        <taxon>Ascomycota</taxon>
        <taxon>Pezizomycotina</taxon>
        <taxon>Leotiomycetes</taxon>
        <taxon>Helotiales</taxon>
        <taxon>Pezizellaceae</taxon>
        <taxon>Calycina</taxon>
    </lineage>
</organism>
<evidence type="ECO:0000256" key="6">
    <source>
        <dbReference type="SAM" id="MobiDB-lite"/>
    </source>
</evidence>
<dbReference type="Proteomes" id="UP000887226">
    <property type="component" value="Unassembled WGS sequence"/>
</dbReference>
<keyword evidence="8" id="KW-1185">Reference proteome</keyword>
<keyword evidence="3" id="KW-0813">Transport</keyword>
<dbReference type="EMBL" id="MU253849">
    <property type="protein sequence ID" value="KAG9245395.1"/>
    <property type="molecule type" value="Genomic_DNA"/>
</dbReference>
<keyword evidence="4" id="KW-0539">Nucleus</keyword>
<dbReference type="Pfam" id="PF11894">
    <property type="entry name" value="Nup192"/>
    <property type="match status" value="1"/>
</dbReference>
<dbReference type="InterPro" id="IPR021827">
    <property type="entry name" value="Nup186/Nup192/Nup205"/>
</dbReference>
<sequence>MADSHSLESLQELHADLLAYSESRLLNVDRLESQLQAHVEAFKALLDKKPRNEQSRKIVKPTENPPEQGSIEIDGVNYSVNPQFREDVLQVAQTLELDELDAAQLFLEAQDDSNASGQPVETSAVVRFHQRRKELLDCLRMLIEMSLEGTRDDIDNDWMEGIITKIVRAPDGKDSSRFTRRCLTSMVDIRTWLVNVQDRITGLVENTEENAQKYENFTHQQTSLTREHELLGIIVFHLTKRSAVLSDFHLLIKTLRTMKVFDQLLLHLTPALFANIYQFGGPESGSTNVEDARELNIQLMQSSPDKPWEQPCLHAAVRAWWLSEYSGWYGDNYEGLMPQNQLAEEGNQRSRQFAEALKDGAFDFMISVSADVKEEWYDPARTGLRLWLQQRKAIPAQGLNEATFSEEFQEILMDQLQRFAENFILNMPNVLRKLRTEEDEQRQMSATHEQELEMERFLVILSYVFEGRPKAALEAFWDNPDGGFMGFIYWVSTRASTPLISAFCEMIQAISQDEDCATSAHEFLVDEGPQKTRRLALTWNQMIKELTYFSNSIRNRPAQPQIFNMGKPSAENAEIEPETFVMLEEYLRLIARIVATSPVARAFFILHPTFHLIDILLQLASSQIGPRIRAAAFTALRSMLGDKTKVAGEVIWTDLDAWVSGGHSPGSNMTNNSTQGFISASSPNRILRGLSNGFEEPNALVQLLTALISPYAAENALNDGLAFPENLGSATRMPGIEPYIDYVLDQIFGSNYAEINAKQLRMLQLSCLEFIAVSLDTFNEDLVVFANRTNIDVEHAMHATDLRTYVVLHPFGRVMEWMFNERVMAALFAIIHQDASIVGNATRDSPLMRCVLRAIHVVSRILDLQATYLDIVRPLLRVQSGNQRKNVFSAAYSCFEDGILKNLPIIADLGLYCGAGQPELVLASLELLQKISASTKLASSTITGIGRLANLNKAIAVLELNNNSETIARSLLHEMKERIDPNQGADHSAFQIQEHILDFLYDCLKAAPGQPTIAHLLLGFQCTNNMIDVEPDSPFSNGVSLFHCILELVMLGPFTAADIPDISSYLMILKNKAIQVLGQLWQSPLSSAIVIDAMRNMRSIFVMFASQIQINDDLFVGGRSIQDPVLFESLSASIFSQYLNYRAILLQYVSSELRQVSQSHLPSLKSKIIDTLLGSTEEDGERIEHISVFELFDFIELGVPQEVDADLPPWISDVDLTICIETPQGTATPIYSIAKLTQLLILRKMELHKGNMLDDPQDMITVDNDIELIRIHFARDNQTKLYCASRLKLLQSWAQMMLVMIDTHSFVGPQKTQFMLQILQTILPSLESRLDNVEESMELARLAKSLLFALEFESESFKQGDMRDAVSDRLFQLFQVSLRAISSLGAHPELKEVFYTISYRYLAGMGDITGISKNSRRHSIQTIKAAGERFVDLVCDDAHSGEPMCRISALLLLGSFVKMAEKEESKYVVESLGRMNFVAILVESIQHFASDLHETHHNDVILQLSYCHARLSLLLQIAQTRLGATAVLNAGIFHSIQASGLFAADPDLGVDIDIPDAVSKHYDLLTALMRVTCAVVLSRGSQNAQTLDIGRRFLTENRLSIMAVLKKSAGIGAQSDVVGGSIGELADSYMVLMSITGYIDLHENTPKKSSVRAFT</sequence>
<gene>
    <name evidence="7" type="ORF">BJ878DRAFT_501666</name>
</gene>
<proteinExistence type="inferred from homology"/>
<evidence type="ECO:0000313" key="8">
    <source>
        <dbReference type="Proteomes" id="UP000887226"/>
    </source>
</evidence>
<name>A0A9P7Z4X0_9HELO</name>
<accession>A0A9P7Z4X0</accession>
<evidence type="ECO:0000256" key="5">
    <source>
        <dbReference type="SAM" id="Coils"/>
    </source>
</evidence>
<evidence type="ECO:0000256" key="2">
    <source>
        <dbReference type="ARBA" id="ARBA00005892"/>
    </source>
</evidence>
<comment type="subcellular location">
    <subcellularLocation>
        <location evidence="1">Nucleus</location>
    </subcellularLocation>
</comment>
<dbReference type="GO" id="GO:0006999">
    <property type="term" value="P:nuclear pore organization"/>
    <property type="evidence" value="ECO:0007669"/>
    <property type="project" value="TreeGrafter"/>
</dbReference>
<dbReference type="PANTHER" id="PTHR31344">
    <property type="entry name" value="NUCLEAR PORE COMPLEX PROTEIN NUP205"/>
    <property type="match status" value="1"/>
</dbReference>
<reference evidence="7" key="1">
    <citation type="journal article" date="2021" name="IMA Fungus">
        <title>Genomic characterization of three marine fungi, including Emericellopsis atlantica sp. nov. with signatures of a generalist lifestyle and marine biomass degradation.</title>
        <authorList>
            <person name="Hagestad O.C."/>
            <person name="Hou L."/>
            <person name="Andersen J.H."/>
            <person name="Hansen E.H."/>
            <person name="Altermark B."/>
            <person name="Li C."/>
            <person name="Kuhnert E."/>
            <person name="Cox R.J."/>
            <person name="Crous P.W."/>
            <person name="Spatafora J.W."/>
            <person name="Lail K."/>
            <person name="Amirebrahimi M."/>
            <person name="Lipzen A."/>
            <person name="Pangilinan J."/>
            <person name="Andreopoulos W."/>
            <person name="Hayes R.D."/>
            <person name="Ng V."/>
            <person name="Grigoriev I.V."/>
            <person name="Jackson S.A."/>
            <person name="Sutton T.D.S."/>
            <person name="Dobson A.D.W."/>
            <person name="Rama T."/>
        </authorList>
    </citation>
    <scope>NUCLEOTIDE SEQUENCE</scope>
    <source>
        <strain evidence="7">TRa3180A</strain>
    </source>
</reference>
<dbReference type="GO" id="GO:0044611">
    <property type="term" value="C:nuclear pore inner ring"/>
    <property type="evidence" value="ECO:0007669"/>
    <property type="project" value="TreeGrafter"/>
</dbReference>
<keyword evidence="5" id="KW-0175">Coiled coil</keyword>
<dbReference type="OrthoDB" id="2019644at2759"/>
<feature type="region of interest" description="Disordered" evidence="6">
    <location>
        <begin position="52"/>
        <end position="73"/>
    </location>
</feature>
<dbReference type="GO" id="GO:0017056">
    <property type="term" value="F:structural constituent of nuclear pore"/>
    <property type="evidence" value="ECO:0007669"/>
    <property type="project" value="TreeGrafter"/>
</dbReference>
<evidence type="ECO:0000256" key="1">
    <source>
        <dbReference type="ARBA" id="ARBA00004123"/>
    </source>
</evidence>